<accession>A0A6G0YCF8</accession>
<gene>
    <name evidence="1" type="ORF">FWK35_00019946</name>
</gene>
<organism evidence="1 2">
    <name type="scientific">Aphis craccivora</name>
    <name type="common">Cowpea aphid</name>
    <dbReference type="NCBI Taxonomy" id="307492"/>
    <lineage>
        <taxon>Eukaryota</taxon>
        <taxon>Metazoa</taxon>
        <taxon>Ecdysozoa</taxon>
        <taxon>Arthropoda</taxon>
        <taxon>Hexapoda</taxon>
        <taxon>Insecta</taxon>
        <taxon>Pterygota</taxon>
        <taxon>Neoptera</taxon>
        <taxon>Paraneoptera</taxon>
        <taxon>Hemiptera</taxon>
        <taxon>Sternorrhyncha</taxon>
        <taxon>Aphidomorpha</taxon>
        <taxon>Aphidoidea</taxon>
        <taxon>Aphididae</taxon>
        <taxon>Aphidini</taxon>
        <taxon>Aphis</taxon>
        <taxon>Aphis</taxon>
    </lineage>
</organism>
<evidence type="ECO:0000313" key="2">
    <source>
        <dbReference type="Proteomes" id="UP000478052"/>
    </source>
</evidence>
<evidence type="ECO:0000313" key="1">
    <source>
        <dbReference type="EMBL" id="KAF0753002.1"/>
    </source>
</evidence>
<reference evidence="1 2" key="1">
    <citation type="submission" date="2019-08" db="EMBL/GenBank/DDBJ databases">
        <title>Whole genome of Aphis craccivora.</title>
        <authorList>
            <person name="Voronova N.V."/>
            <person name="Shulinski R.S."/>
            <person name="Bandarenka Y.V."/>
            <person name="Zhorov D.G."/>
            <person name="Warner D."/>
        </authorList>
    </citation>
    <scope>NUCLEOTIDE SEQUENCE [LARGE SCALE GENOMIC DNA]</scope>
    <source>
        <strain evidence="1">180601</strain>
        <tissue evidence="1">Whole Body</tissue>
    </source>
</reference>
<proteinExistence type="predicted"/>
<dbReference type="Proteomes" id="UP000478052">
    <property type="component" value="Unassembled WGS sequence"/>
</dbReference>
<dbReference type="AlphaFoldDB" id="A0A6G0YCF8"/>
<comment type="caution">
    <text evidence="1">The sequence shown here is derived from an EMBL/GenBank/DDBJ whole genome shotgun (WGS) entry which is preliminary data.</text>
</comment>
<name>A0A6G0YCF8_APHCR</name>
<dbReference type="EMBL" id="VUJU01004864">
    <property type="protein sequence ID" value="KAF0753002.1"/>
    <property type="molecule type" value="Genomic_DNA"/>
</dbReference>
<sequence>MNIEFLNIRDDPILFWKNNKQMLSALYEIALKYSCMYLPHLYHQKEILNYLYIIQYLLQLITSYYQWTIEQFEYFDIVTNKNILYIKKN</sequence>
<protein>
    <submittedName>
        <fullName evidence="1">Zinc finger BED domain-containing protein 1-like isoform X2</fullName>
    </submittedName>
</protein>
<keyword evidence="2" id="KW-1185">Reference proteome</keyword>
<dbReference type="OrthoDB" id="10560424at2759"/>